<dbReference type="InterPro" id="IPR000669">
    <property type="entry name" value="Mannitol_DH"/>
</dbReference>
<dbReference type="InterPro" id="IPR013131">
    <property type="entry name" value="Mannitol_DH_N"/>
</dbReference>
<evidence type="ECO:0000256" key="1">
    <source>
        <dbReference type="ARBA" id="ARBA00023002"/>
    </source>
</evidence>
<evidence type="ECO:0000256" key="2">
    <source>
        <dbReference type="ARBA" id="ARBA00048615"/>
    </source>
</evidence>
<dbReference type="InterPro" id="IPR008927">
    <property type="entry name" value="6-PGluconate_DH-like_C_sf"/>
</dbReference>
<gene>
    <name evidence="5" type="ORF">GB883_07120</name>
</gene>
<sequence length="467" mass="49740">MTTALPRLSRSAHGRPAAPVRIVHLGIGNFTRAHQAWYTEHAPDAGEWGIAAFTGRRPDTAEALAPQDGLYTLITRRAEGDTFEVIGSLSAVHAAAETAAFLDYLRAPTTAIITTTVTEAGYMRGADGHLAVDNADVAADIEALKADPTASTRTTPAKVVGGFLARRAAGAGALTVLPCDNLPDNGPAFRTVVQDLAAQVDPTLQAWMDEHVSWATSMVDRITPATTDAERQAVADSEGYEDASPVPTEPFSEWVVAGAFPAGRPAWDAAGVTLVDDVRPFEQRKLWLLNGSHSLMAYAATILGHETVADAVADPTVRGWVEEWWDVAGPHLPLSADEVASYRQALLDRFSNPRVRHLLAQIAADGSQKIPVRILPALRLERQAGRLPDGAVRPLAAWVLHLQGHGAPVKDARRDDVLAAAHGDVAEATTALLRLLAPDMLPDDELVAAVVAKAEEILAREDAASHI</sequence>
<evidence type="ECO:0000313" key="5">
    <source>
        <dbReference type="EMBL" id="KAE8764812.1"/>
    </source>
</evidence>
<feature type="domain" description="Mannitol dehydrogenase N-terminal" evidence="3">
    <location>
        <begin position="21"/>
        <end position="268"/>
    </location>
</feature>
<dbReference type="InterPro" id="IPR050988">
    <property type="entry name" value="Mannitol_DH/Oxidoreductase"/>
</dbReference>
<keyword evidence="6" id="KW-1185">Reference proteome</keyword>
<dbReference type="Pfam" id="PF01232">
    <property type="entry name" value="Mannitol_dh"/>
    <property type="match status" value="1"/>
</dbReference>
<dbReference type="SUPFAM" id="SSF48179">
    <property type="entry name" value="6-phosphogluconate dehydrogenase C-terminal domain-like"/>
    <property type="match status" value="1"/>
</dbReference>
<feature type="domain" description="Mannitol dehydrogenase C-terminal" evidence="4">
    <location>
        <begin position="277"/>
        <end position="457"/>
    </location>
</feature>
<dbReference type="Gene3D" id="3.40.50.720">
    <property type="entry name" value="NAD(P)-binding Rossmann-like Domain"/>
    <property type="match status" value="1"/>
</dbReference>
<dbReference type="Proteomes" id="UP000451860">
    <property type="component" value="Unassembled WGS sequence"/>
</dbReference>
<dbReference type="Gene3D" id="1.10.1040.10">
    <property type="entry name" value="N-(1-d-carboxylethyl)-l-norvaline Dehydrogenase, domain 2"/>
    <property type="match status" value="1"/>
</dbReference>
<dbReference type="Pfam" id="PF08125">
    <property type="entry name" value="Mannitol_dh_C"/>
    <property type="match status" value="1"/>
</dbReference>
<comment type="caution">
    <text evidence="5">The sequence shown here is derived from an EMBL/GenBank/DDBJ whole genome shotgun (WGS) entry which is preliminary data.</text>
</comment>
<dbReference type="InterPro" id="IPR013328">
    <property type="entry name" value="6PGD_dom2"/>
</dbReference>
<evidence type="ECO:0000259" key="4">
    <source>
        <dbReference type="Pfam" id="PF08125"/>
    </source>
</evidence>
<dbReference type="GO" id="GO:0008926">
    <property type="term" value="F:mannitol-1-phosphate 5-dehydrogenase activity"/>
    <property type="evidence" value="ECO:0007669"/>
    <property type="project" value="UniProtKB-EC"/>
</dbReference>
<dbReference type="AlphaFoldDB" id="A0A7J5UQV2"/>
<proteinExistence type="predicted"/>
<organism evidence="5 6">
    <name type="scientific">Georgenia thermotolerans</name>
    <dbReference type="NCBI Taxonomy" id="527326"/>
    <lineage>
        <taxon>Bacteria</taxon>
        <taxon>Bacillati</taxon>
        <taxon>Actinomycetota</taxon>
        <taxon>Actinomycetes</taxon>
        <taxon>Micrococcales</taxon>
        <taxon>Bogoriellaceae</taxon>
        <taxon>Georgenia</taxon>
    </lineage>
</organism>
<name>A0A7J5UQV2_9MICO</name>
<dbReference type="PANTHER" id="PTHR43362">
    <property type="entry name" value="MANNITOL DEHYDROGENASE DSF1-RELATED"/>
    <property type="match status" value="1"/>
</dbReference>
<keyword evidence="1" id="KW-0560">Oxidoreductase</keyword>
<accession>A0A7J5UQV2</accession>
<dbReference type="SUPFAM" id="SSF51735">
    <property type="entry name" value="NAD(P)-binding Rossmann-fold domains"/>
    <property type="match status" value="1"/>
</dbReference>
<comment type="catalytic activity">
    <reaction evidence="2">
        <text>D-mannitol 1-phosphate + NAD(+) = beta-D-fructose 6-phosphate + NADH + H(+)</text>
        <dbReference type="Rhea" id="RHEA:19661"/>
        <dbReference type="ChEBI" id="CHEBI:15378"/>
        <dbReference type="ChEBI" id="CHEBI:57540"/>
        <dbReference type="ChEBI" id="CHEBI:57634"/>
        <dbReference type="ChEBI" id="CHEBI:57945"/>
        <dbReference type="ChEBI" id="CHEBI:61381"/>
        <dbReference type="EC" id="1.1.1.17"/>
    </reaction>
</comment>
<dbReference type="PRINTS" id="PR00084">
    <property type="entry name" value="MTLDHDRGNASE"/>
</dbReference>
<dbReference type="InterPro" id="IPR013118">
    <property type="entry name" value="Mannitol_DH_C"/>
</dbReference>
<dbReference type="InterPro" id="IPR036291">
    <property type="entry name" value="NAD(P)-bd_dom_sf"/>
</dbReference>
<reference evidence="5 6" key="1">
    <citation type="submission" date="2019-10" db="EMBL/GenBank/DDBJ databases">
        <title>Georgenia wutianyii sp. nov. and Georgenia yuyongxinii sp. nov. isolated from plateau pika (Ochotona curzoniae) in the Qinghai-Tibet plateau of China.</title>
        <authorList>
            <person name="Tian Z."/>
        </authorList>
    </citation>
    <scope>NUCLEOTIDE SEQUENCE [LARGE SCALE GENOMIC DNA]</scope>
    <source>
        <strain evidence="5 6">DSM 21501</strain>
    </source>
</reference>
<evidence type="ECO:0000259" key="3">
    <source>
        <dbReference type="Pfam" id="PF01232"/>
    </source>
</evidence>
<evidence type="ECO:0000313" key="6">
    <source>
        <dbReference type="Proteomes" id="UP000451860"/>
    </source>
</evidence>
<dbReference type="PANTHER" id="PTHR43362:SF1">
    <property type="entry name" value="MANNITOL DEHYDROGENASE 2-RELATED"/>
    <property type="match status" value="1"/>
</dbReference>
<protein>
    <submittedName>
        <fullName evidence="5">Mannitol dehydrogenase family protein</fullName>
    </submittedName>
</protein>
<dbReference type="OrthoDB" id="271711at2"/>
<dbReference type="EMBL" id="WHJE01000022">
    <property type="protein sequence ID" value="KAE8764812.1"/>
    <property type="molecule type" value="Genomic_DNA"/>
</dbReference>
<dbReference type="RefSeq" id="WP_152199797.1">
    <property type="nucleotide sequence ID" value="NZ_VUKF01000002.1"/>
</dbReference>